<evidence type="ECO:0000256" key="2">
    <source>
        <dbReference type="ARBA" id="ARBA00022771"/>
    </source>
</evidence>
<feature type="domain" description="CCHC-type" evidence="5">
    <location>
        <begin position="120"/>
        <end position="135"/>
    </location>
</feature>
<evidence type="ECO:0000259" key="5">
    <source>
        <dbReference type="PROSITE" id="PS50158"/>
    </source>
</evidence>
<dbReference type="SUPFAM" id="SSF57756">
    <property type="entry name" value="Retrovirus zinc finger-like domains"/>
    <property type="match status" value="1"/>
</dbReference>
<dbReference type="InterPro" id="IPR033446">
    <property type="entry name" value="ZCCHC24_Znf-3CxxC"/>
</dbReference>
<keyword evidence="6" id="KW-1185">Reference proteome</keyword>
<dbReference type="Gene3D" id="4.10.60.10">
    <property type="entry name" value="Zinc finger, CCHC-type"/>
    <property type="match status" value="1"/>
</dbReference>
<dbReference type="Pfam" id="PF17180">
    <property type="entry name" value="Zn_ribbon_3CxxC_2"/>
    <property type="match status" value="1"/>
</dbReference>
<dbReference type="CTD" id="219654"/>
<dbReference type="InterPro" id="IPR036875">
    <property type="entry name" value="Znf_CCHC_sf"/>
</dbReference>
<gene>
    <name evidence="7" type="primary">ZCCHC24</name>
</gene>
<evidence type="ECO:0000256" key="3">
    <source>
        <dbReference type="ARBA" id="ARBA00022833"/>
    </source>
</evidence>
<dbReference type="InterPro" id="IPR057809">
    <property type="entry name" value="ZCCHC24_C"/>
</dbReference>
<accession>A0A6P6HD40</accession>
<protein>
    <submittedName>
        <fullName evidence="7">Zinc finger CCHC domain-containing protein 24</fullName>
    </submittedName>
</protein>
<evidence type="ECO:0000313" key="7">
    <source>
        <dbReference type="RefSeq" id="XP_025773617.1"/>
    </source>
</evidence>
<dbReference type="KEGG" id="pcoo:112854372"/>
<dbReference type="InterPro" id="IPR027377">
    <property type="entry name" value="ZAR1/RTP1-5-like_Znf-3CxxC"/>
</dbReference>
<dbReference type="Pfam" id="PF13696">
    <property type="entry name" value="zf-CCHC_2"/>
    <property type="match status" value="1"/>
</dbReference>
<keyword evidence="2 4" id="KW-0863">Zinc-finger</keyword>
<dbReference type="Pfam" id="PF23490">
    <property type="entry name" value="ZCCHC24_C"/>
    <property type="match status" value="1"/>
</dbReference>
<evidence type="ECO:0000256" key="1">
    <source>
        <dbReference type="ARBA" id="ARBA00022723"/>
    </source>
</evidence>
<sequence length="227" mass="25076">MSALKPGKTSGSCQLEVGEVGHFLLGSQRAGLGRPEGSPDAVCTGLVPQETRQSAEPQSSLLYNGNNAALSSSVYKSASPYGSLNNIADGLSSLTEHFSDLTLTSETRKPSKRPPPNYLCHLCFNKGHYIKDCPQARPKGEGLTPYQGKKRCFGEYKCPKCKRKWMSGNSWANMGQECIKCHINVYPHKQRPLEKPDGLDVSDQSKEHPQHLCEKCKVLGYYCRRVQ</sequence>
<dbReference type="SMART" id="SM01328">
    <property type="entry name" value="zf-3CxxC"/>
    <property type="match status" value="1"/>
</dbReference>
<dbReference type="GO" id="GO:0008270">
    <property type="term" value="F:zinc ion binding"/>
    <property type="evidence" value="ECO:0007669"/>
    <property type="project" value="UniProtKB-KW"/>
</dbReference>
<keyword evidence="3" id="KW-0862">Zinc</keyword>
<dbReference type="Proteomes" id="UP000515131">
    <property type="component" value="Unplaced"/>
</dbReference>
<proteinExistence type="predicted"/>
<dbReference type="RefSeq" id="XP_025773617.1">
    <property type="nucleotide sequence ID" value="XM_025917832.1"/>
</dbReference>
<evidence type="ECO:0000313" key="6">
    <source>
        <dbReference type="Proteomes" id="UP000515131"/>
    </source>
</evidence>
<dbReference type="AlphaFoldDB" id="A0A6P6HD40"/>
<reference evidence="7" key="1">
    <citation type="submission" date="2025-08" db="UniProtKB">
        <authorList>
            <consortium name="RefSeq"/>
        </authorList>
    </citation>
    <scope>IDENTIFICATION</scope>
    <source>
        <tissue evidence="7">Blood</tissue>
    </source>
</reference>
<name>A0A6P6HD40_PUMCO</name>
<organism evidence="6 7">
    <name type="scientific">Puma concolor</name>
    <name type="common">Mountain lion</name>
    <name type="synonym">Felis concolor</name>
    <dbReference type="NCBI Taxonomy" id="9696"/>
    <lineage>
        <taxon>Eukaryota</taxon>
        <taxon>Metazoa</taxon>
        <taxon>Chordata</taxon>
        <taxon>Craniata</taxon>
        <taxon>Vertebrata</taxon>
        <taxon>Euteleostomi</taxon>
        <taxon>Mammalia</taxon>
        <taxon>Eutheria</taxon>
        <taxon>Laurasiatheria</taxon>
        <taxon>Carnivora</taxon>
        <taxon>Feliformia</taxon>
        <taxon>Felidae</taxon>
        <taxon>Felinae</taxon>
        <taxon>Puma</taxon>
    </lineage>
</organism>
<dbReference type="InterPro" id="IPR001878">
    <property type="entry name" value="Znf_CCHC"/>
</dbReference>
<dbReference type="InterPro" id="IPR025829">
    <property type="entry name" value="Zn_knuckle_CX2CX3GHX4C"/>
</dbReference>
<dbReference type="GeneID" id="112854372"/>
<dbReference type="GO" id="GO:0003676">
    <property type="term" value="F:nucleic acid binding"/>
    <property type="evidence" value="ECO:0007669"/>
    <property type="project" value="InterPro"/>
</dbReference>
<dbReference type="PROSITE" id="PS50158">
    <property type="entry name" value="ZF_CCHC"/>
    <property type="match status" value="1"/>
</dbReference>
<evidence type="ECO:0000256" key="4">
    <source>
        <dbReference type="PROSITE-ProRule" id="PRU00047"/>
    </source>
</evidence>
<keyword evidence="1" id="KW-0479">Metal-binding</keyword>